<dbReference type="AlphaFoldDB" id="A0A1S2VJQ0"/>
<evidence type="ECO:0000313" key="1">
    <source>
        <dbReference type="EMBL" id="OIN58048.1"/>
    </source>
</evidence>
<dbReference type="Proteomes" id="UP000181790">
    <property type="component" value="Unassembled WGS sequence"/>
</dbReference>
<dbReference type="GO" id="GO:0004553">
    <property type="term" value="F:hydrolase activity, hydrolyzing O-glycosyl compounds"/>
    <property type="evidence" value="ECO:0007669"/>
    <property type="project" value="UniProtKB-ARBA"/>
</dbReference>
<evidence type="ECO:0000313" key="2">
    <source>
        <dbReference type="Proteomes" id="UP000181790"/>
    </source>
</evidence>
<keyword evidence="2" id="KW-1185">Reference proteome</keyword>
<reference evidence="1 2" key="1">
    <citation type="submission" date="2016-10" db="EMBL/GenBank/DDBJ databases">
        <title>Arsenicibacter rosenii gen. nov., sp. nov., an efficient arsenic-methylating bacterium isolated from an arsenic-contaminated paddy soil.</title>
        <authorList>
            <person name="Huang K."/>
        </authorList>
    </citation>
    <scope>NUCLEOTIDE SEQUENCE [LARGE SCALE GENOMIC DNA]</scope>
    <source>
        <strain evidence="1 2">SM-1</strain>
    </source>
</reference>
<evidence type="ECO:0008006" key="3">
    <source>
        <dbReference type="Google" id="ProtNLM"/>
    </source>
</evidence>
<dbReference type="EMBL" id="MORL01000008">
    <property type="protein sequence ID" value="OIN58048.1"/>
    <property type="molecule type" value="Genomic_DNA"/>
</dbReference>
<sequence length="235" mass="26084">MGLTAWSQDPVISSASSTWVKVKISPETPHPNPLPTPVAFRETFTNNQHAWRQGIQGDYAYVIENGSYTIHRQKPESKRFAYSYISLPENINLNKADSFTVQVDIVGKPGTIPEGGLLIGMLDSLNYCQIRLTDQGQLVIGMVIDGKVSSRYFPGGISSPQRSVRLETNTLAVRRIGNLMHVYINKQEVTTSPFPFRYFMGNHIGVMTGGDGISFRNLLVRLRPPALSKTTLVSN</sequence>
<accession>A0A1S2VJQ0</accession>
<dbReference type="InterPro" id="IPR013320">
    <property type="entry name" value="ConA-like_dom_sf"/>
</dbReference>
<dbReference type="GO" id="GO:0005975">
    <property type="term" value="P:carbohydrate metabolic process"/>
    <property type="evidence" value="ECO:0007669"/>
    <property type="project" value="UniProtKB-ARBA"/>
</dbReference>
<proteinExistence type="predicted"/>
<dbReference type="SUPFAM" id="SSF49899">
    <property type="entry name" value="Concanavalin A-like lectins/glucanases"/>
    <property type="match status" value="1"/>
</dbReference>
<organism evidence="1 2">
    <name type="scientific">Arsenicibacter rosenii</name>
    <dbReference type="NCBI Taxonomy" id="1750698"/>
    <lineage>
        <taxon>Bacteria</taxon>
        <taxon>Pseudomonadati</taxon>
        <taxon>Bacteroidota</taxon>
        <taxon>Cytophagia</taxon>
        <taxon>Cytophagales</taxon>
        <taxon>Spirosomataceae</taxon>
        <taxon>Arsenicibacter</taxon>
    </lineage>
</organism>
<protein>
    <recommendedName>
        <fullName evidence="3">3-keto-disaccharide hydrolase domain-containing protein</fullName>
    </recommendedName>
</protein>
<dbReference type="Gene3D" id="2.60.120.560">
    <property type="entry name" value="Exo-inulinase, domain 1"/>
    <property type="match status" value="1"/>
</dbReference>
<gene>
    <name evidence="1" type="ORF">BLX24_16085</name>
</gene>
<name>A0A1S2VJQ0_9BACT</name>
<comment type="caution">
    <text evidence="1">The sequence shown here is derived from an EMBL/GenBank/DDBJ whole genome shotgun (WGS) entry which is preliminary data.</text>
</comment>